<proteinExistence type="inferred from homology"/>
<dbReference type="EMBL" id="LWDX02011450">
    <property type="protein sequence ID" value="OEL35665.1"/>
    <property type="molecule type" value="Genomic_DNA"/>
</dbReference>
<evidence type="ECO:0000256" key="3">
    <source>
        <dbReference type="ARBA" id="ARBA00022676"/>
    </source>
</evidence>
<evidence type="ECO:0000256" key="9">
    <source>
        <dbReference type="ARBA" id="ARBA00023136"/>
    </source>
</evidence>
<evidence type="ECO:0000256" key="5">
    <source>
        <dbReference type="ARBA" id="ARBA00022692"/>
    </source>
</evidence>
<evidence type="ECO:0000256" key="2">
    <source>
        <dbReference type="ARBA" id="ARBA00005664"/>
    </source>
</evidence>
<dbReference type="AlphaFoldDB" id="A0A1E5WE38"/>
<keyword evidence="4 13" id="KW-0808">Transferase</keyword>
<dbReference type="InterPro" id="IPR008630">
    <property type="entry name" value="Glyco_trans_34"/>
</dbReference>
<evidence type="ECO:0000256" key="8">
    <source>
        <dbReference type="ARBA" id="ARBA00023034"/>
    </source>
</evidence>
<comment type="similarity">
    <text evidence="2">Belongs to the glycosyltransferase 34 family.</text>
</comment>
<dbReference type="STRING" id="888268.A0A1E5WE38"/>
<dbReference type="GO" id="GO:0016758">
    <property type="term" value="F:hexosyltransferase activity"/>
    <property type="evidence" value="ECO:0007669"/>
    <property type="project" value="TreeGrafter"/>
</dbReference>
<keyword evidence="10" id="KW-0325">Glycoprotein</keyword>
<evidence type="ECO:0000256" key="4">
    <source>
        <dbReference type="ARBA" id="ARBA00022679"/>
    </source>
</evidence>
<keyword evidence="3" id="KW-0328">Glycosyltransferase</keyword>
<name>A0A1E5WE38_9POAL</name>
<evidence type="ECO:0000256" key="6">
    <source>
        <dbReference type="ARBA" id="ARBA00022968"/>
    </source>
</evidence>
<keyword evidence="5 12" id="KW-0812">Transmembrane</keyword>
<dbReference type="FunFam" id="3.90.550.10:FF:000101">
    <property type="entry name" value="Probable glycosyltransferase 5"/>
    <property type="match status" value="1"/>
</dbReference>
<reference evidence="13 14" key="1">
    <citation type="submission" date="2016-09" db="EMBL/GenBank/DDBJ databases">
        <title>The draft genome of Dichanthelium oligosanthes: A C3 panicoid grass species.</title>
        <authorList>
            <person name="Studer A.J."/>
            <person name="Schnable J.C."/>
            <person name="Brutnell T.P."/>
        </authorList>
    </citation>
    <scope>NUCLEOTIDE SEQUENCE [LARGE SCALE GENOMIC DNA]</scope>
    <source>
        <strain evidence="14">cv. Kellogg 1175</strain>
        <tissue evidence="13">Leaf</tissue>
    </source>
</reference>
<dbReference type="InterPro" id="IPR029044">
    <property type="entry name" value="Nucleotide-diphossugar_trans"/>
</dbReference>
<dbReference type="OrthoDB" id="205108at2759"/>
<dbReference type="PANTHER" id="PTHR31311:SF22">
    <property type="entry name" value="GLYCOSYLTRANSFERASE 4-RELATED"/>
    <property type="match status" value="1"/>
</dbReference>
<keyword evidence="8" id="KW-0333">Golgi apparatus</keyword>
<keyword evidence="7 12" id="KW-1133">Transmembrane helix</keyword>
<dbReference type="GO" id="GO:0035252">
    <property type="term" value="F:UDP-xylosyltransferase activity"/>
    <property type="evidence" value="ECO:0007669"/>
    <property type="project" value="TreeGrafter"/>
</dbReference>
<organism evidence="13 14">
    <name type="scientific">Dichanthelium oligosanthes</name>
    <dbReference type="NCBI Taxonomy" id="888268"/>
    <lineage>
        <taxon>Eukaryota</taxon>
        <taxon>Viridiplantae</taxon>
        <taxon>Streptophyta</taxon>
        <taxon>Embryophyta</taxon>
        <taxon>Tracheophyta</taxon>
        <taxon>Spermatophyta</taxon>
        <taxon>Magnoliopsida</taxon>
        <taxon>Liliopsida</taxon>
        <taxon>Poales</taxon>
        <taxon>Poaceae</taxon>
        <taxon>PACMAD clade</taxon>
        <taxon>Panicoideae</taxon>
        <taxon>Panicodae</taxon>
        <taxon>Paniceae</taxon>
        <taxon>Dichantheliinae</taxon>
        <taxon>Dichanthelium</taxon>
    </lineage>
</organism>
<dbReference type="Proteomes" id="UP000095767">
    <property type="component" value="Unassembled WGS sequence"/>
</dbReference>
<keyword evidence="9 12" id="KW-0472">Membrane</keyword>
<gene>
    <name evidence="13" type="ORF">BAE44_0003316</name>
</gene>
<keyword evidence="14" id="KW-1185">Reference proteome</keyword>
<dbReference type="GO" id="GO:0000139">
    <property type="term" value="C:Golgi membrane"/>
    <property type="evidence" value="ECO:0007669"/>
    <property type="project" value="UniProtKB-SubCell"/>
</dbReference>
<comment type="subcellular location">
    <subcellularLocation>
        <location evidence="1">Golgi apparatus membrane</location>
        <topology evidence="1">Single-pass type II membrane protein</topology>
    </subcellularLocation>
</comment>
<dbReference type="Gene3D" id="3.90.550.10">
    <property type="entry name" value="Spore Coat Polysaccharide Biosynthesis Protein SpsA, Chain A"/>
    <property type="match status" value="1"/>
</dbReference>
<dbReference type="Pfam" id="PF05637">
    <property type="entry name" value="Glyco_transf_34"/>
    <property type="match status" value="1"/>
</dbReference>
<evidence type="ECO:0000256" key="1">
    <source>
        <dbReference type="ARBA" id="ARBA00004323"/>
    </source>
</evidence>
<dbReference type="GO" id="GO:0005802">
    <property type="term" value="C:trans-Golgi network"/>
    <property type="evidence" value="ECO:0007669"/>
    <property type="project" value="TreeGrafter"/>
</dbReference>
<evidence type="ECO:0000313" key="14">
    <source>
        <dbReference type="Proteomes" id="UP000095767"/>
    </source>
</evidence>
<dbReference type="PANTHER" id="PTHR31311">
    <property type="entry name" value="XYLOGLUCAN 6-XYLOSYLTRANSFERASE 5-RELATED-RELATED"/>
    <property type="match status" value="1"/>
</dbReference>
<dbReference type="GO" id="GO:0033843">
    <property type="term" value="F:xyloglucan 6-xylosyltransferase activity"/>
    <property type="evidence" value="ECO:0007669"/>
    <property type="project" value="TreeGrafter"/>
</dbReference>
<evidence type="ECO:0000256" key="10">
    <source>
        <dbReference type="ARBA" id="ARBA00023180"/>
    </source>
</evidence>
<evidence type="ECO:0000313" key="13">
    <source>
        <dbReference type="EMBL" id="OEL35665.1"/>
    </source>
</evidence>
<accession>A0A1E5WE38</accession>
<evidence type="ECO:0000256" key="7">
    <source>
        <dbReference type="ARBA" id="ARBA00022989"/>
    </source>
</evidence>
<keyword evidence="6" id="KW-0735">Signal-anchor</keyword>
<protein>
    <submittedName>
        <fullName evidence="13">Putative glycosyltransferase 4</fullName>
    </submittedName>
</protein>
<comment type="caution">
    <text evidence="13">The sequence shown here is derived from an EMBL/GenBank/DDBJ whole genome shotgun (WGS) entry which is preliminary data.</text>
</comment>
<dbReference type="GO" id="GO:0005768">
    <property type="term" value="C:endosome"/>
    <property type="evidence" value="ECO:0007669"/>
    <property type="project" value="TreeGrafter"/>
</dbReference>
<dbReference type="GO" id="GO:0009969">
    <property type="term" value="P:xyloglucan biosynthetic process"/>
    <property type="evidence" value="ECO:0007669"/>
    <property type="project" value="TreeGrafter"/>
</dbReference>
<evidence type="ECO:0000256" key="11">
    <source>
        <dbReference type="ARBA" id="ARBA00059144"/>
    </source>
</evidence>
<comment type="function">
    <text evidence="11">Probable glycosyltransferase that may be involved in the biosynthesis of xyloglucan.</text>
</comment>
<evidence type="ECO:0000256" key="12">
    <source>
        <dbReference type="SAM" id="Phobius"/>
    </source>
</evidence>
<sequence length="371" mass="42564">MSEQPVAADRRAWQHRPLHLLVILVLLFLGAPCALFFFMWTGLALPRIRIEAKRLRDNPRFLAFVAPGRPRVLVVTGSSPRRCSAPDGDHLLLRAFKNKVDYCRVHDFDIYYSTAVLDAELTGFWTKLPLLRAHPETEFLWWMDSDLMLTDMLFEPPWDRYADNNLVVPGWDDKVYAARSWFGINAGSFIIRNCRWSLDLLDAWARMGPRGPVREMYGKLFAETISDRGPYEACDQSALVYLLVTERGRWGDKTFLENSYSLHGNWAGIVDRYEEMRRDPGGERWPLVTHFVGCKPCGGDDSSYDAARCRRGMERALNFADDQILNLYGFEHDSLNTTAVRRVRNDTGGPLDADDVELGRLLHPMFRAANL</sequence>
<feature type="transmembrane region" description="Helical" evidence="12">
    <location>
        <begin position="20"/>
        <end position="45"/>
    </location>
</feature>